<keyword evidence="2" id="KW-0812">Transmembrane</keyword>
<name>A0A2M7TBV4_UNCKA</name>
<accession>A0A2M7TBV4</accession>
<proteinExistence type="predicted"/>
<dbReference type="AlphaFoldDB" id="A0A2M7TBV4"/>
<evidence type="ECO:0000313" key="4">
    <source>
        <dbReference type="Proteomes" id="UP000230970"/>
    </source>
</evidence>
<evidence type="ECO:0000256" key="2">
    <source>
        <dbReference type="SAM" id="Phobius"/>
    </source>
</evidence>
<dbReference type="Proteomes" id="UP000230970">
    <property type="component" value="Unassembled WGS sequence"/>
</dbReference>
<evidence type="ECO:0000256" key="1">
    <source>
        <dbReference type="SAM" id="MobiDB-lite"/>
    </source>
</evidence>
<keyword evidence="2" id="KW-0472">Membrane</keyword>
<protein>
    <submittedName>
        <fullName evidence="3">Uncharacterized protein</fullName>
    </submittedName>
</protein>
<keyword evidence="2" id="KW-1133">Transmembrane helix</keyword>
<organism evidence="3 4">
    <name type="scientific">candidate division WWE3 bacterium CG_4_10_14_0_2_um_filter_42_8</name>
    <dbReference type="NCBI Taxonomy" id="1975074"/>
    <lineage>
        <taxon>Bacteria</taxon>
        <taxon>Katanobacteria</taxon>
    </lineage>
</organism>
<feature type="transmembrane region" description="Helical" evidence="2">
    <location>
        <begin position="20"/>
        <end position="42"/>
    </location>
</feature>
<sequence>MPPPSRQSKVNQKPLHKGVIITAGFFVVGILIIWGIYFFPFFCVTEYKIEGSFNPKYISVVSQAIAEYRQDKLAACKVTRYEVEKVDSGRACLQGYYQFFSREKPKPTKIDYRKSSSESATLSFPNSCE</sequence>
<comment type="caution">
    <text evidence="3">The sequence shown here is derived from an EMBL/GenBank/DDBJ whole genome shotgun (WGS) entry which is preliminary data.</text>
</comment>
<feature type="compositionally biased region" description="Polar residues" evidence="1">
    <location>
        <begin position="117"/>
        <end position="129"/>
    </location>
</feature>
<gene>
    <name evidence="3" type="ORF">COY34_02430</name>
</gene>
<feature type="region of interest" description="Disordered" evidence="1">
    <location>
        <begin position="108"/>
        <end position="129"/>
    </location>
</feature>
<reference evidence="4" key="1">
    <citation type="submission" date="2017-09" db="EMBL/GenBank/DDBJ databases">
        <title>Depth-based differentiation of microbial function through sediment-hosted aquifers and enrichment of novel symbionts in the deep terrestrial subsurface.</title>
        <authorList>
            <person name="Probst A.J."/>
            <person name="Ladd B."/>
            <person name="Jarett J.K."/>
            <person name="Geller-Mcgrath D.E."/>
            <person name="Sieber C.M.K."/>
            <person name="Emerson J.B."/>
            <person name="Anantharaman K."/>
            <person name="Thomas B.C."/>
            <person name="Malmstrom R."/>
            <person name="Stieglmeier M."/>
            <person name="Klingl A."/>
            <person name="Woyke T."/>
            <person name="Ryan C.M."/>
            <person name="Banfield J.F."/>
        </authorList>
    </citation>
    <scope>NUCLEOTIDE SEQUENCE [LARGE SCALE GENOMIC DNA]</scope>
</reference>
<evidence type="ECO:0000313" key="3">
    <source>
        <dbReference type="EMBL" id="PIZ42673.1"/>
    </source>
</evidence>
<dbReference type="EMBL" id="PFNJ01000058">
    <property type="protein sequence ID" value="PIZ42673.1"/>
    <property type="molecule type" value="Genomic_DNA"/>
</dbReference>